<dbReference type="AlphaFoldDB" id="A0A819YP88"/>
<dbReference type="InterPro" id="IPR011990">
    <property type="entry name" value="TPR-like_helical_dom_sf"/>
</dbReference>
<sequence length="91" mass="10302">MNLNRCALGQQVVPMIHDMSQLDAIFIFCGNAPQHEQWAKEWAKIKVVSTTINEALSFHEKAVEIRGKTRPPCHPDLAESYYNIGLVHNSL</sequence>
<dbReference type="EMBL" id="CAJOBD010011015">
    <property type="protein sequence ID" value="CAF4161342.1"/>
    <property type="molecule type" value="Genomic_DNA"/>
</dbReference>
<accession>A0A819YP88</accession>
<gene>
    <name evidence="1" type="ORF">JBS370_LOCUS34519</name>
</gene>
<evidence type="ECO:0000313" key="1">
    <source>
        <dbReference type="EMBL" id="CAF4161342.1"/>
    </source>
</evidence>
<name>A0A819YP88_9BILA</name>
<feature type="non-terminal residue" evidence="1">
    <location>
        <position position="91"/>
    </location>
</feature>
<dbReference type="Proteomes" id="UP000663836">
    <property type="component" value="Unassembled WGS sequence"/>
</dbReference>
<evidence type="ECO:0000313" key="2">
    <source>
        <dbReference type="Proteomes" id="UP000663836"/>
    </source>
</evidence>
<protein>
    <submittedName>
        <fullName evidence="1">Uncharacterized protein</fullName>
    </submittedName>
</protein>
<organism evidence="1 2">
    <name type="scientific">Rotaria sordida</name>
    <dbReference type="NCBI Taxonomy" id="392033"/>
    <lineage>
        <taxon>Eukaryota</taxon>
        <taxon>Metazoa</taxon>
        <taxon>Spiralia</taxon>
        <taxon>Gnathifera</taxon>
        <taxon>Rotifera</taxon>
        <taxon>Eurotatoria</taxon>
        <taxon>Bdelloidea</taxon>
        <taxon>Philodinida</taxon>
        <taxon>Philodinidae</taxon>
        <taxon>Rotaria</taxon>
    </lineage>
</organism>
<comment type="caution">
    <text evidence="1">The sequence shown here is derived from an EMBL/GenBank/DDBJ whole genome shotgun (WGS) entry which is preliminary data.</text>
</comment>
<dbReference type="Gene3D" id="1.25.40.10">
    <property type="entry name" value="Tetratricopeptide repeat domain"/>
    <property type="match status" value="1"/>
</dbReference>
<feature type="non-terminal residue" evidence="1">
    <location>
        <position position="1"/>
    </location>
</feature>
<proteinExistence type="predicted"/>
<reference evidence="1" key="1">
    <citation type="submission" date="2021-02" db="EMBL/GenBank/DDBJ databases">
        <authorList>
            <person name="Nowell W R."/>
        </authorList>
    </citation>
    <scope>NUCLEOTIDE SEQUENCE</scope>
</reference>